<comment type="caution">
    <text evidence="2">The sequence shown here is derived from an EMBL/GenBank/DDBJ whole genome shotgun (WGS) entry which is preliminary data.</text>
</comment>
<reference evidence="2 3" key="1">
    <citation type="submission" date="2024-02" db="EMBL/GenBank/DDBJ databases">
        <authorList>
            <person name="Daric V."/>
            <person name="Darras S."/>
        </authorList>
    </citation>
    <scope>NUCLEOTIDE SEQUENCE [LARGE SCALE GENOMIC DNA]</scope>
</reference>
<evidence type="ECO:0000313" key="3">
    <source>
        <dbReference type="Proteomes" id="UP001642483"/>
    </source>
</evidence>
<proteinExistence type="predicted"/>
<keyword evidence="3" id="KW-1185">Reference proteome</keyword>
<organism evidence="2 3">
    <name type="scientific">Clavelina lepadiformis</name>
    <name type="common">Light-bulb sea squirt</name>
    <name type="synonym">Ascidia lepadiformis</name>
    <dbReference type="NCBI Taxonomy" id="159417"/>
    <lineage>
        <taxon>Eukaryota</taxon>
        <taxon>Metazoa</taxon>
        <taxon>Chordata</taxon>
        <taxon>Tunicata</taxon>
        <taxon>Ascidiacea</taxon>
        <taxon>Aplousobranchia</taxon>
        <taxon>Clavelinidae</taxon>
        <taxon>Clavelina</taxon>
    </lineage>
</organism>
<evidence type="ECO:0000313" key="2">
    <source>
        <dbReference type="EMBL" id="CAK8692104.1"/>
    </source>
</evidence>
<protein>
    <submittedName>
        <fullName evidence="2">Uncharacterized protein</fullName>
    </submittedName>
</protein>
<accession>A0ABP0GMQ5</accession>
<name>A0ABP0GMQ5_CLALP</name>
<dbReference type="EMBL" id="CAWYQH010000130">
    <property type="protein sequence ID" value="CAK8692104.1"/>
    <property type="molecule type" value="Genomic_DNA"/>
</dbReference>
<gene>
    <name evidence="2" type="ORF">CVLEPA_LOCUS24848</name>
</gene>
<feature type="region of interest" description="Disordered" evidence="1">
    <location>
        <begin position="1"/>
        <end position="72"/>
    </location>
</feature>
<evidence type="ECO:0000256" key="1">
    <source>
        <dbReference type="SAM" id="MobiDB-lite"/>
    </source>
</evidence>
<dbReference type="Proteomes" id="UP001642483">
    <property type="component" value="Unassembled WGS sequence"/>
</dbReference>
<feature type="compositionally biased region" description="Basic residues" evidence="1">
    <location>
        <begin position="44"/>
        <end position="72"/>
    </location>
</feature>
<sequence>MEDGELEETISELEPGQRGPKRNQSVLDDDEEETLSIKPPPVSNKKHKRHHKKHKLKEEKKKKKHRDHHNRNIKVDFAYYQGSGALLVIFPTSLFDQLQFSSLGKQD</sequence>
<feature type="compositionally biased region" description="Acidic residues" evidence="1">
    <location>
        <begin position="1"/>
        <end position="11"/>
    </location>
</feature>